<evidence type="ECO:0000313" key="4">
    <source>
        <dbReference type="Proteomes" id="UP000306628"/>
    </source>
</evidence>
<dbReference type="AlphaFoldDB" id="A0A5S4G8X9"/>
<feature type="compositionally biased region" description="Low complexity" evidence="1">
    <location>
        <begin position="52"/>
        <end position="65"/>
    </location>
</feature>
<feature type="domain" description="SGNH hydrolase-type esterase" evidence="2">
    <location>
        <begin position="180"/>
        <end position="334"/>
    </location>
</feature>
<proteinExistence type="predicted"/>
<dbReference type="Proteomes" id="UP000306628">
    <property type="component" value="Unassembled WGS sequence"/>
</dbReference>
<sequence>MLGPLETHPHDPYLDRGVPIGAGQPVRADDAHPLTAWLRRPDPPPGRPRPHSSPASPAQQPLRQATSHHRPHPRRGTRHRGRGQHRHRHRRHLRRSAPGDDPARARSQQRPHRLRHRPVHQHLPPDNTDDAKPATYHPFTLQTGYVTSGDAVSHPDLPGGEPLQSRFFLSGIDLWAPADRQVVAAVSDSLADVLGERGLARFNRDLLTVPDVTHVVVRLGVNDIGMPGMFDLPQPPTSDLIAGLSALAEQARQRALKAAIATITPFSGAALPGFDTPESEQARQRLNRRIRANQAYDAVAELDRALRDPPAPAALRPDYDSGDHVHPNDAGAQAMADTIAKALLV</sequence>
<dbReference type="InterPro" id="IPR053140">
    <property type="entry name" value="GDSL_Rv0518-like"/>
</dbReference>
<accession>A0A5S4G8X9</accession>
<dbReference type="InterPro" id="IPR013830">
    <property type="entry name" value="SGNH_hydro"/>
</dbReference>
<reference evidence="3 4" key="1">
    <citation type="submission" date="2019-05" db="EMBL/GenBank/DDBJ databases">
        <title>Draft genome sequence of Nonomuraea zeae DSM 100528.</title>
        <authorList>
            <person name="Saricaoglu S."/>
            <person name="Isik K."/>
        </authorList>
    </citation>
    <scope>NUCLEOTIDE SEQUENCE [LARGE SCALE GENOMIC DNA]</scope>
    <source>
        <strain evidence="3 4">DSM 100528</strain>
    </source>
</reference>
<feature type="region of interest" description="Disordered" evidence="1">
    <location>
        <begin position="1"/>
        <end position="134"/>
    </location>
</feature>
<comment type="caution">
    <text evidence="3">The sequence shown here is derived from an EMBL/GenBank/DDBJ whole genome shotgun (WGS) entry which is preliminary data.</text>
</comment>
<feature type="compositionally biased region" description="Basic residues" evidence="1">
    <location>
        <begin position="107"/>
        <end position="120"/>
    </location>
</feature>
<dbReference type="OrthoDB" id="1828825at2"/>
<evidence type="ECO:0000313" key="3">
    <source>
        <dbReference type="EMBL" id="TMR29475.1"/>
    </source>
</evidence>
<dbReference type="InterPro" id="IPR036514">
    <property type="entry name" value="SGNH_hydro_sf"/>
</dbReference>
<keyword evidence="4" id="KW-1185">Reference proteome</keyword>
<organism evidence="3 4">
    <name type="scientific">Nonomuraea zeae</name>
    <dbReference type="NCBI Taxonomy" id="1642303"/>
    <lineage>
        <taxon>Bacteria</taxon>
        <taxon>Bacillati</taxon>
        <taxon>Actinomycetota</taxon>
        <taxon>Actinomycetes</taxon>
        <taxon>Streptosporangiales</taxon>
        <taxon>Streptosporangiaceae</taxon>
        <taxon>Nonomuraea</taxon>
    </lineage>
</organism>
<protein>
    <recommendedName>
        <fullName evidence="2">SGNH hydrolase-type esterase domain-containing protein</fullName>
    </recommendedName>
</protein>
<dbReference type="SUPFAM" id="SSF52266">
    <property type="entry name" value="SGNH hydrolase"/>
    <property type="match status" value="1"/>
</dbReference>
<dbReference type="EMBL" id="VCKX01000119">
    <property type="protein sequence ID" value="TMR29475.1"/>
    <property type="molecule type" value="Genomic_DNA"/>
</dbReference>
<dbReference type="Gene3D" id="3.40.50.1110">
    <property type="entry name" value="SGNH hydrolase"/>
    <property type="match status" value="1"/>
</dbReference>
<evidence type="ECO:0000256" key="1">
    <source>
        <dbReference type="SAM" id="MobiDB-lite"/>
    </source>
</evidence>
<feature type="compositionally biased region" description="Basic residues" evidence="1">
    <location>
        <begin position="66"/>
        <end position="95"/>
    </location>
</feature>
<name>A0A5S4G8X9_9ACTN</name>
<dbReference type="PANTHER" id="PTHR43784">
    <property type="entry name" value="GDSL-LIKE LIPASE/ACYLHYDROLASE, PUTATIVE (AFU_ORTHOLOGUE AFUA_2G00820)-RELATED"/>
    <property type="match status" value="1"/>
</dbReference>
<dbReference type="Pfam" id="PF13472">
    <property type="entry name" value="Lipase_GDSL_2"/>
    <property type="match status" value="1"/>
</dbReference>
<dbReference type="PANTHER" id="PTHR43784:SF2">
    <property type="entry name" value="GDSL-LIKE LIPASE_ACYLHYDROLASE, PUTATIVE (AFU_ORTHOLOGUE AFUA_2G00820)-RELATED"/>
    <property type="match status" value="1"/>
</dbReference>
<evidence type="ECO:0000259" key="2">
    <source>
        <dbReference type="Pfam" id="PF13472"/>
    </source>
</evidence>
<gene>
    <name evidence="3" type="ORF">ETD85_32290</name>
</gene>